<sequence>MSVVQASSVPGRHDNRRRDKVEGSPTKIPYTLGDSHGEAILTLIDDLVGIDPEHAVAYVGNYRGSFAPLLEAKFALRILSFVVLAPKVKRVHLGVQAGAIPLRRSLPASAVYPNTQEDFTTVAGAIPVKSSGNFLSDAGKAVPYDRVVFYDALGSLENTGSMFDHVANMLTEDGKIIIIHRPVGLCSLPLPAAGYKLLQETSVSSNKLTEELRANGFVKVTCEVRTVPVRIDKQRYLAMMREGYPPPMDRVKGRDLARAVRELDTRIKEELLEFRDRMVVISACAGRPSLWKKFEHRPNYNPGPADLFGHF</sequence>
<dbReference type="GeneID" id="118416360"/>
<dbReference type="AlphaFoldDB" id="A0A9J7MRS5"/>
<name>A0A9J7MRS5_BRAFL</name>
<evidence type="ECO:0000313" key="2">
    <source>
        <dbReference type="Proteomes" id="UP000001554"/>
    </source>
</evidence>
<reference evidence="3" key="2">
    <citation type="submission" date="2025-08" db="UniProtKB">
        <authorList>
            <consortium name="RefSeq"/>
        </authorList>
    </citation>
    <scope>IDENTIFICATION</scope>
    <source>
        <strain evidence="3">S238N-H82</strain>
        <tissue evidence="3">Testes</tissue>
    </source>
</reference>
<dbReference type="OMA" id="YLAMMRE"/>
<gene>
    <name evidence="3" type="primary">LOC118416360</name>
</gene>
<keyword evidence="2" id="KW-1185">Reference proteome</keyword>
<accession>A0A9J7MRS5</accession>
<evidence type="ECO:0000256" key="1">
    <source>
        <dbReference type="SAM" id="MobiDB-lite"/>
    </source>
</evidence>
<feature type="compositionally biased region" description="Basic and acidic residues" evidence="1">
    <location>
        <begin position="11"/>
        <end position="22"/>
    </location>
</feature>
<dbReference type="OrthoDB" id="10015857at2759"/>
<protein>
    <submittedName>
        <fullName evidence="3">Uncharacterized protein LOC118416360</fullName>
    </submittedName>
</protein>
<evidence type="ECO:0000313" key="3">
    <source>
        <dbReference type="RefSeq" id="XP_035677346.1"/>
    </source>
</evidence>
<dbReference type="RefSeq" id="XP_035677346.1">
    <property type="nucleotide sequence ID" value="XM_035821453.1"/>
</dbReference>
<dbReference type="KEGG" id="bfo:118416360"/>
<reference evidence="2" key="1">
    <citation type="journal article" date="2020" name="Nat. Ecol. Evol.">
        <title>Deeply conserved synteny resolves early events in vertebrate evolution.</title>
        <authorList>
            <person name="Simakov O."/>
            <person name="Marletaz F."/>
            <person name="Yue J.X."/>
            <person name="O'Connell B."/>
            <person name="Jenkins J."/>
            <person name="Brandt A."/>
            <person name="Calef R."/>
            <person name="Tung C.H."/>
            <person name="Huang T.K."/>
            <person name="Schmutz J."/>
            <person name="Satoh N."/>
            <person name="Yu J.K."/>
            <person name="Putnam N.H."/>
            <person name="Green R.E."/>
            <person name="Rokhsar D.S."/>
        </authorList>
    </citation>
    <scope>NUCLEOTIDE SEQUENCE [LARGE SCALE GENOMIC DNA]</scope>
    <source>
        <strain evidence="2">S238N-H82</strain>
    </source>
</reference>
<organism evidence="2 3">
    <name type="scientific">Branchiostoma floridae</name>
    <name type="common">Florida lancelet</name>
    <name type="synonym">Amphioxus</name>
    <dbReference type="NCBI Taxonomy" id="7739"/>
    <lineage>
        <taxon>Eukaryota</taxon>
        <taxon>Metazoa</taxon>
        <taxon>Chordata</taxon>
        <taxon>Cephalochordata</taxon>
        <taxon>Leptocardii</taxon>
        <taxon>Amphioxiformes</taxon>
        <taxon>Branchiostomatidae</taxon>
        <taxon>Branchiostoma</taxon>
    </lineage>
</organism>
<feature type="region of interest" description="Disordered" evidence="1">
    <location>
        <begin position="1"/>
        <end position="30"/>
    </location>
</feature>
<proteinExistence type="predicted"/>
<dbReference type="Proteomes" id="UP000001554">
    <property type="component" value="Chromosome 5"/>
</dbReference>